<evidence type="ECO:0000313" key="10">
    <source>
        <dbReference type="Proteomes" id="UP000305674"/>
    </source>
</evidence>
<keyword evidence="4" id="KW-1003">Cell membrane</keyword>
<dbReference type="OrthoDB" id="9775735at2"/>
<feature type="transmembrane region" description="Helical" evidence="8">
    <location>
        <begin position="247"/>
        <end position="267"/>
    </location>
</feature>
<accession>A0A4U1BEH6</accession>
<evidence type="ECO:0000256" key="3">
    <source>
        <dbReference type="ARBA" id="ARBA00022448"/>
    </source>
</evidence>
<feature type="transmembrane region" description="Helical" evidence="8">
    <location>
        <begin position="334"/>
        <end position="352"/>
    </location>
</feature>
<dbReference type="Pfam" id="PF02028">
    <property type="entry name" value="BCCT"/>
    <property type="match status" value="1"/>
</dbReference>
<protein>
    <submittedName>
        <fullName evidence="9">BCCT family transporter</fullName>
    </submittedName>
</protein>
<dbReference type="Proteomes" id="UP000305674">
    <property type="component" value="Unassembled WGS sequence"/>
</dbReference>
<dbReference type="GO" id="GO:0005886">
    <property type="term" value="C:plasma membrane"/>
    <property type="evidence" value="ECO:0007669"/>
    <property type="project" value="UniProtKB-SubCell"/>
</dbReference>
<dbReference type="PROSITE" id="PS01303">
    <property type="entry name" value="BCCT"/>
    <property type="match status" value="1"/>
</dbReference>
<keyword evidence="7 8" id="KW-0472">Membrane</keyword>
<evidence type="ECO:0000256" key="5">
    <source>
        <dbReference type="ARBA" id="ARBA00022692"/>
    </source>
</evidence>
<evidence type="ECO:0000256" key="1">
    <source>
        <dbReference type="ARBA" id="ARBA00004651"/>
    </source>
</evidence>
<organism evidence="9 10">
    <name type="scientific">Ferrimonas sediminicola</name>
    <dbReference type="NCBI Taxonomy" id="2569538"/>
    <lineage>
        <taxon>Bacteria</taxon>
        <taxon>Pseudomonadati</taxon>
        <taxon>Pseudomonadota</taxon>
        <taxon>Gammaproteobacteria</taxon>
        <taxon>Alteromonadales</taxon>
        <taxon>Ferrimonadaceae</taxon>
        <taxon>Ferrimonas</taxon>
    </lineage>
</organism>
<feature type="transmembrane region" description="Helical" evidence="8">
    <location>
        <begin position="31"/>
        <end position="49"/>
    </location>
</feature>
<evidence type="ECO:0000313" key="9">
    <source>
        <dbReference type="EMBL" id="TKB49255.1"/>
    </source>
</evidence>
<dbReference type="GO" id="GO:0022857">
    <property type="term" value="F:transmembrane transporter activity"/>
    <property type="evidence" value="ECO:0007669"/>
    <property type="project" value="InterPro"/>
</dbReference>
<evidence type="ECO:0000256" key="4">
    <source>
        <dbReference type="ARBA" id="ARBA00022475"/>
    </source>
</evidence>
<sequence length="530" mass="57356">MDETPVSATSSHELELNTTAPLTLFANIDGLKFFGTFLLVLLGTLPMLLHPDAAKAQIFVLFRFITEELGWLYILAGVAAFLWCLWLAFGRYGDRTLGDTPEYSDYSWVAMLMCAGVGSGIMYGSMLDWAHLCNLGINGTQPVTAAANEWAAAYAMFHWGPVAWAMYATLAVPIAYHFHVKRTPVLNISQCCRPILGDRVNGLAGKTIDILFMIGLIGGAATSLGLGAPVIAAAVSDLLGIASDTRLEIAVLFFVTSVFGCSAFFGIKRGLRTMSDINVVLSILLLAFVLLAGPTVFTLEMGISTLGRVMTNFIAMSTNMDPIGDSGVTTGWTVFYWAWWASFAPFMSMFIAKISRGRTVKATILVTLLAASCGCATFYIIFGNFTLHLQVTGQLDVASLVQQYKGGEVIMMVAKHLPAHQLFEAVFAFVCCIFLATTYDAVSYALSATTTARLTPEQEPARWNRLFWACVLSLLPLGIMVLDGPLEVLQTATIVSGLPVLGVIALGILSFIRELRACGWQGEPTPHSRP</sequence>
<dbReference type="NCBIfam" id="TIGR00842">
    <property type="entry name" value="bcct"/>
    <property type="match status" value="1"/>
</dbReference>
<feature type="transmembrane region" description="Helical" evidence="8">
    <location>
        <begin position="466"/>
        <end position="482"/>
    </location>
</feature>
<evidence type="ECO:0000256" key="8">
    <source>
        <dbReference type="SAM" id="Phobius"/>
    </source>
</evidence>
<dbReference type="AlphaFoldDB" id="A0A4U1BEH6"/>
<feature type="transmembrane region" description="Helical" evidence="8">
    <location>
        <begin position="425"/>
        <end position="446"/>
    </location>
</feature>
<dbReference type="InterPro" id="IPR000060">
    <property type="entry name" value="BCCT_transptr"/>
</dbReference>
<reference evidence="9 10" key="1">
    <citation type="submission" date="2019-04" db="EMBL/GenBank/DDBJ databases">
        <authorList>
            <person name="Hwang J.C."/>
        </authorList>
    </citation>
    <scope>NUCLEOTIDE SEQUENCE [LARGE SCALE GENOMIC DNA]</scope>
    <source>
        <strain evidence="9 10">IMCC35001</strain>
    </source>
</reference>
<evidence type="ECO:0000256" key="6">
    <source>
        <dbReference type="ARBA" id="ARBA00022989"/>
    </source>
</evidence>
<feature type="transmembrane region" description="Helical" evidence="8">
    <location>
        <begin position="70"/>
        <end position="88"/>
    </location>
</feature>
<gene>
    <name evidence="9" type="ORF">FCL40_07915</name>
</gene>
<feature type="transmembrane region" description="Helical" evidence="8">
    <location>
        <begin position="210"/>
        <end position="235"/>
    </location>
</feature>
<feature type="transmembrane region" description="Helical" evidence="8">
    <location>
        <begin position="108"/>
        <end position="127"/>
    </location>
</feature>
<dbReference type="PANTHER" id="PTHR30047:SF7">
    <property type="entry name" value="HIGH-AFFINITY CHOLINE TRANSPORT PROTEIN"/>
    <property type="match status" value="1"/>
</dbReference>
<comment type="subcellular location">
    <subcellularLocation>
        <location evidence="1">Cell membrane</location>
        <topology evidence="1">Multi-pass membrane protein</topology>
    </subcellularLocation>
</comment>
<keyword evidence="6 8" id="KW-1133">Transmembrane helix</keyword>
<dbReference type="EMBL" id="SWCI01000004">
    <property type="protein sequence ID" value="TKB49255.1"/>
    <property type="molecule type" value="Genomic_DNA"/>
</dbReference>
<keyword evidence="10" id="KW-1185">Reference proteome</keyword>
<keyword evidence="3" id="KW-0813">Transport</keyword>
<comment type="caution">
    <text evidence="9">The sequence shown here is derived from an EMBL/GenBank/DDBJ whole genome shotgun (WGS) entry which is preliminary data.</text>
</comment>
<comment type="similarity">
    <text evidence="2">Belongs to the BCCT transporter (TC 2.A.15) family.</text>
</comment>
<dbReference type="InterPro" id="IPR018093">
    <property type="entry name" value="BCCT_CS"/>
</dbReference>
<evidence type="ECO:0000256" key="2">
    <source>
        <dbReference type="ARBA" id="ARBA00005658"/>
    </source>
</evidence>
<evidence type="ECO:0000256" key="7">
    <source>
        <dbReference type="ARBA" id="ARBA00023136"/>
    </source>
</evidence>
<proteinExistence type="inferred from homology"/>
<feature type="transmembrane region" description="Helical" evidence="8">
    <location>
        <begin position="488"/>
        <end position="512"/>
    </location>
</feature>
<feature type="transmembrane region" description="Helical" evidence="8">
    <location>
        <begin position="364"/>
        <end position="382"/>
    </location>
</feature>
<feature type="transmembrane region" description="Helical" evidence="8">
    <location>
        <begin position="279"/>
        <end position="299"/>
    </location>
</feature>
<name>A0A4U1BEH6_9GAMM</name>
<dbReference type="PANTHER" id="PTHR30047">
    <property type="entry name" value="HIGH-AFFINITY CHOLINE TRANSPORT PROTEIN-RELATED"/>
    <property type="match status" value="1"/>
</dbReference>
<keyword evidence="5 8" id="KW-0812">Transmembrane</keyword>